<keyword evidence="3" id="KW-1185">Reference proteome</keyword>
<evidence type="ECO:0000313" key="3">
    <source>
        <dbReference type="Proteomes" id="UP000075901"/>
    </source>
</evidence>
<feature type="region of interest" description="Disordered" evidence="1">
    <location>
        <begin position="151"/>
        <end position="191"/>
    </location>
</feature>
<feature type="compositionally biased region" description="Polar residues" evidence="1">
    <location>
        <begin position="182"/>
        <end position="191"/>
    </location>
</feature>
<proteinExistence type="predicted"/>
<organism evidence="2 3">
    <name type="scientific">Anopheles maculatus</name>
    <dbReference type="NCBI Taxonomy" id="74869"/>
    <lineage>
        <taxon>Eukaryota</taxon>
        <taxon>Metazoa</taxon>
        <taxon>Ecdysozoa</taxon>
        <taxon>Arthropoda</taxon>
        <taxon>Hexapoda</taxon>
        <taxon>Insecta</taxon>
        <taxon>Pterygota</taxon>
        <taxon>Neoptera</taxon>
        <taxon>Endopterygota</taxon>
        <taxon>Diptera</taxon>
        <taxon>Nematocera</taxon>
        <taxon>Culicoidea</taxon>
        <taxon>Culicidae</taxon>
        <taxon>Anophelinae</taxon>
        <taxon>Anopheles</taxon>
        <taxon>Anopheles maculatus group</taxon>
    </lineage>
</organism>
<sequence>SSSSDIVRQVEAAIAGTENLLTPPRSSPESPDRSSSPESDSVLMADRDNNTLPPRKRKLYFKDSQQQQPVPKMAAIDAVATAQHYSVSAQQSIGVQQHHQSLDAGHQQLFHHHHHQVPAQRHTALETHQPVYHHHSEEQHPVKLEVLQNVSPSHQRDEQRRLQQSPTPTQPQTTAPVIRMSSVIQYANKSS</sequence>
<feature type="compositionally biased region" description="Low complexity" evidence="1">
    <location>
        <begin position="163"/>
        <end position="176"/>
    </location>
</feature>
<dbReference type="AlphaFoldDB" id="A0A182S9N5"/>
<feature type="compositionally biased region" description="Low complexity" evidence="1">
    <location>
        <begin position="23"/>
        <end position="41"/>
    </location>
</feature>
<reference evidence="2" key="2">
    <citation type="submission" date="2020-05" db="UniProtKB">
        <authorList>
            <consortium name="EnsemblMetazoa"/>
        </authorList>
    </citation>
    <scope>IDENTIFICATION</scope>
    <source>
        <strain evidence="2">maculatus3</strain>
    </source>
</reference>
<evidence type="ECO:0000256" key="1">
    <source>
        <dbReference type="SAM" id="MobiDB-lite"/>
    </source>
</evidence>
<name>A0A182S9N5_9DIPT</name>
<dbReference type="Proteomes" id="UP000075901">
    <property type="component" value="Unassembled WGS sequence"/>
</dbReference>
<feature type="region of interest" description="Disordered" evidence="1">
    <location>
        <begin position="13"/>
        <end position="70"/>
    </location>
</feature>
<protein>
    <submittedName>
        <fullName evidence="2">Uncharacterized protein</fullName>
    </submittedName>
</protein>
<dbReference type="VEuPathDB" id="VectorBase:AMAM002449"/>
<reference evidence="3" key="1">
    <citation type="submission" date="2013-09" db="EMBL/GenBank/DDBJ databases">
        <title>The Genome Sequence of Anopheles maculatus species B.</title>
        <authorList>
            <consortium name="The Broad Institute Genomics Platform"/>
            <person name="Neafsey D.E."/>
            <person name="Besansky N."/>
            <person name="Howell P."/>
            <person name="Walton C."/>
            <person name="Young S.K."/>
            <person name="Zeng Q."/>
            <person name="Gargeya S."/>
            <person name="Fitzgerald M."/>
            <person name="Haas B."/>
            <person name="Abouelleil A."/>
            <person name="Allen A.W."/>
            <person name="Alvarado L."/>
            <person name="Arachchi H.M."/>
            <person name="Berlin A.M."/>
            <person name="Chapman S.B."/>
            <person name="Gainer-Dewar J."/>
            <person name="Goldberg J."/>
            <person name="Griggs A."/>
            <person name="Gujja S."/>
            <person name="Hansen M."/>
            <person name="Howarth C."/>
            <person name="Imamovic A."/>
            <person name="Ireland A."/>
            <person name="Larimer J."/>
            <person name="McCowan C."/>
            <person name="Murphy C."/>
            <person name="Pearson M."/>
            <person name="Poon T.W."/>
            <person name="Priest M."/>
            <person name="Roberts A."/>
            <person name="Saif S."/>
            <person name="Shea T."/>
            <person name="Sisk P."/>
            <person name="Sykes S."/>
            <person name="Wortman J."/>
            <person name="Nusbaum C."/>
            <person name="Birren B."/>
        </authorList>
    </citation>
    <scope>NUCLEOTIDE SEQUENCE [LARGE SCALE GENOMIC DNA]</scope>
    <source>
        <strain evidence="3">maculatus3</strain>
    </source>
</reference>
<accession>A0A182S9N5</accession>
<dbReference type="EnsemblMetazoa" id="AMAM002449-RA">
    <property type="protein sequence ID" value="AMAM002449-PA"/>
    <property type="gene ID" value="AMAM002449"/>
</dbReference>
<evidence type="ECO:0000313" key="2">
    <source>
        <dbReference type="EnsemblMetazoa" id="AMAM002449-PA"/>
    </source>
</evidence>